<feature type="compositionally biased region" description="Basic residues" evidence="1">
    <location>
        <begin position="20"/>
        <end position="33"/>
    </location>
</feature>
<dbReference type="AlphaFoldDB" id="A0A9Q9B3Z3"/>
<proteinExistence type="predicted"/>
<dbReference type="Pfam" id="PF14618">
    <property type="entry name" value="DUF4452"/>
    <property type="match status" value="1"/>
</dbReference>
<reference evidence="2" key="1">
    <citation type="submission" date="2022-06" db="EMBL/GenBank/DDBJ databases">
        <title>Complete genome sequences of two strains of the flax pathogen Septoria linicola.</title>
        <authorList>
            <person name="Lapalu N."/>
            <person name="Simon A."/>
            <person name="Demenou B."/>
            <person name="Paumier D."/>
            <person name="Guillot M.-P."/>
            <person name="Gout L."/>
            <person name="Valade R."/>
        </authorList>
    </citation>
    <scope>NUCLEOTIDE SEQUENCE</scope>
    <source>
        <strain evidence="2">SE15195</strain>
    </source>
</reference>
<dbReference type="PANTHER" id="PTHR39615">
    <property type="entry name" value="YALI0E17897P"/>
    <property type="match status" value="1"/>
</dbReference>
<organism evidence="2 3">
    <name type="scientific">Septoria linicola</name>
    <dbReference type="NCBI Taxonomy" id="215465"/>
    <lineage>
        <taxon>Eukaryota</taxon>
        <taxon>Fungi</taxon>
        <taxon>Dikarya</taxon>
        <taxon>Ascomycota</taxon>
        <taxon>Pezizomycotina</taxon>
        <taxon>Dothideomycetes</taxon>
        <taxon>Dothideomycetidae</taxon>
        <taxon>Mycosphaerellales</taxon>
        <taxon>Mycosphaerellaceae</taxon>
        <taxon>Septoria</taxon>
    </lineage>
</organism>
<feature type="compositionally biased region" description="Polar residues" evidence="1">
    <location>
        <begin position="166"/>
        <end position="175"/>
    </location>
</feature>
<accession>A0A9Q9B3Z3</accession>
<evidence type="ECO:0000256" key="1">
    <source>
        <dbReference type="SAM" id="MobiDB-lite"/>
    </source>
</evidence>
<feature type="region of interest" description="Disordered" evidence="1">
    <location>
        <begin position="137"/>
        <end position="188"/>
    </location>
</feature>
<feature type="compositionally biased region" description="Low complexity" evidence="1">
    <location>
        <begin position="176"/>
        <end position="188"/>
    </location>
</feature>
<dbReference type="InterPro" id="IPR027915">
    <property type="entry name" value="DUF4452"/>
</dbReference>
<feature type="region of interest" description="Disordered" evidence="1">
    <location>
        <begin position="95"/>
        <end position="122"/>
    </location>
</feature>
<feature type="compositionally biased region" description="Polar residues" evidence="1">
    <location>
        <begin position="137"/>
        <end position="157"/>
    </location>
</feature>
<dbReference type="EMBL" id="CP099426">
    <property type="protein sequence ID" value="USW56967.1"/>
    <property type="molecule type" value="Genomic_DNA"/>
</dbReference>
<protein>
    <submittedName>
        <fullName evidence="2">Uncharacterized protein</fullName>
    </submittedName>
</protein>
<evidence type="ECO:0000313" key="2">
    <source>
        <dbReference type="EMBL" id="USW56967.1"/>
    </source>
</evidence>
<dbReference type="PANTHER" id="PTHR39615:SF1">
    <property type="entry name" value="YALI0E17897P"/>
    <property type="match status" value="1"/>
</dbReference>
<evidence type="ECO:0000313" key="3">
    <source>
        <dbReference type="Proteomes" id="UP001056384"/>
    </source>
</evidence>
<feature type="region of interest" description="Disordered" evidence="1">
    <location>
        <begin position="1"/>
        <end position="57"/>
    </location>
</feature>
<keyword evidence="3" id="KW-1185">Reference proteome</keyword>
<gene>
    <name evidence="2" type="ORF">Slin15195_G102860</name>
</gene>
<feature type="compositionally biased region" description="Low complexity" evidence="1">
    <location>
        <begin position="96"/>
        <end position="122"/>
    </location>
</feature>
<dbReference type="Proteomes" id="UP001056384">
    <property type="component" value="Chromosome 9"/>
</dbReference>
<sequence>MASYHYGMPNFQHTATSHTQNHHGHHGRSRRGPRVSSQNAQRQYKAQRSPKEEVAPAPTYSDYLRVLQAAKGFELDDDEAFCPFNLLTEDDLNEIRSSSGSDRGSLSSGSPSGSPLQQQVQPTPSISLLSSIPTSYTPVNYHQPSTKLHQPMAQRTRNAIPIVDPSTRSASSVSPGRQVQQQYGQRRW</sequence>
<name>A0A9Q9B3Z3_9PEZI</name>